<dbReference type="RefSeq" id="WP_109790835.1">
    <property type="nucleotide sequence ID" value="NZ_AP022563.1"/>
</dbReference>
<dbReference type="OrthoDB" id="9799036at2"/>
<evidence type="ECO:0000313" key="4">
    <source>
        <dbReference type="Proteomes" id="UP000467006"/>
    </source>
</evidence>
<dbReference type="Pfam" id="PF13279">
    <property type="entry name" value="4HBT_2"/>
    <property type="match status" value="1"/>
</dbReference>
<dbReference type="CDD" id="cd00586">
    <property type="entry name" value="4HBT"/>
    <property type="match status" value="1"/>
</dbReference>
<keyword evidence="2" id="KW-0378">Hydrolase</keyword>
<evidence type="ECO:0000313" key="3">
    <source>
        <dbReference type="EMBL" id="BBX19494.1"/>
    </source>
</evidence>
<dbReference type="GO" id="GO:0047617">
    <property type="term" value="F:fatty acyl-CoA hydrolase activity"/>
    <property type="evidence" value="ECO:0007669"/>
    <property type="project" value="TreeGrafter"/>
</dbReference>
<dbReference type="AlphaFoldDB" id="A0A7I7K7D8"/>
<dbReference type="KEGG" id="mdu:MDUV_43540"/>
<reference evidence="3 4" key="1">
    <citation type="journal article" date="2019" name="Emerg. Microbes Infect.">
        <title>Comprehensive subspecies identification of 175 nontuberculous mycobacteria species based on 7547 genomic profiles.</title>
        <authorList>
            <person name="Matsumoto Y."/>
            <person name="Kinjo T."/>
            <person name="Motooka D."/>
            <person name="Nabeya D."/>
            <person name="Jung N."/>
            <person name="Uechi K."/>
            <person name="Horii T."/>
            <person name="Iida T."/>
            <person name="Fujita J."/>
            <person name="Nakamura S."/>
        </authorList>
    </citation>
    <scope>NUCLEOTIDE SEQUENCE [LARGE SCALE GENOMIC DNA]</scope>
    <source>
        <strain evidence="3 4">JCM 6396</strain>
    </source>
</reference>
<evidence type="ECO:0000256" key="1">
    <source>
        <dbReference type="ARBA" id="ARBA00005953"/>
    </source>
</evidence>
<dbReference type="PANTHER" id="PTHR31793:SF27">
    <property type="entry name" value="NOVEL THIOESTERASE SUPERFAMILY DOMAIN AND SAPOSIN A-TYPE DOMAIN CONTAINING PROTEIN (0610012H03RIK)"/>
    <property type="match status" value="1"/>
</dbReference>
<comment type="similarity">
    <text evidence="1">Belongs to the 4-hydroxybenzoyl-CoA thioesterase family.</text>
</comment>
<accession>A0A7I7K7D8</accession>
<dbReference type="InterPro" id="IPR050563">
    <property type="entry name" value="4-hydroxybenzoyl-CoA_TE"/>
</dbReference>
<organism evidence="3 4">
    <name type="scientific">Mycolicibacterium duvalii</name>
    <dbReference type="NCBI Taxonomy" id="39688"/>
    <lineage>
        <taxon>Bacteria</taxon>
        <taxon>Bacillati</taxon>
        <taxon>Actinomycetota</taxon>
        <taxon>Actinomycetes</taxon>
        <taxon>Mycobacteriales</taxon>
        <taxon>Mycobacteriaceae</taxon>
        <taxon>Mycolicibacterium</taxon>
    </lineage>
</organism>
<keyword evidence="4" id="KW-1185">Reference proteome</keyword>
<protein>
    <submittedName>
        <fullName evidence="3">Thioesterase</fullName>
    </submittedName>
</protein>
<dbReference type="InterPro" id="IPR029069">
    <property type="entry name" value="HotDog_dom_sf"/>
</dbReference>
<dbReference type="Gene3D" id="3.10.129.10">
    <property type="entry name" value="Hotdog Thioesterase"/>
    <property type="match status" value="1"/>
</dbReference>
<gene>
    <name evidence="3" type="ORF">MDUV_43540</name>
</gene>
<dbReference type="EMBL" id="AP022563">
    <property type="protein sequence ID" value="BBX19494.1"/>
    <property type="molecule type" value="Genomic_DNA"/>
</dbReference>
<dbReference type="Proteomes" id="UP000467006">
    <property type="component" value="Chromosome"/>
</dbReference>
<evidence type="ECO:0000256" key="2">
    <source>
        <dbReference type="ARBA" id="ARBA00022801"/>
    </source>
</evidence>
<dbReference type="PANTHER" id="PTHR31793">
    <property type="entry name" value="4-HYDROXYBENZOYL-COA THIOESTERASE FAMILY MEMBER"/>
    <property type="match status" value="1"/>
</dbReference>
<sequence length="164" mass="17719">MTKADSAVDTGWLFTSPRPAPARCRPDFYPLTAPVEARYSDMDVNGHLNNLALESLHENIRATLNARVNPGIYDRARRAVRLVTSQNVVHFLAEAHWPATIHAGAGVARLGTTSFVVSSALFIDQTCISVCDTVLVAVDVDGRPVAIPPEARTAMAQLMVRSPA</sequence>
<name>A0A7I7K7D8_9MYCO</name>
<dbReference type="SUPFAM" id="SSF54637">
    <property type="entry name" value="Thioesterase/thiol ester dehydrase-isomerase"/>
    <property type="match status" value="1"/>
</dbReference>
<proteinExistence type="inferred from homology"/>